<feature type="domain" description="Nitroreductase" evidence="9">
    <location>
        <begin position="9"/>
        <end position="163"/>
    </location>
</feature>
<dbReference type="EMBL" id="JASBAO010000001">
    <property type="protein sequence ID" value="MDI2090501.1"/>
    <property type="molecule type" value="Genomic_DNA"/>
</dbReference>
<evidence type="ECO:0000259" key="9">
    <source>
        <dbReference type="Pfam" id="PF00881"/>
    </source>
</evidence>
<dbReference type="EC" id="1.-.-.-" evidence="8"/>
<name>A0ABT6Q059_9PROT</name>
<evidence type="ECO:0000256" key="3">
    <source>
        <dbReference type="ARBA" id="ARBA00022630"/>
    </source>
</evidence>
<proteinExistence type="inferred from homology"/>
<evidence type="ECO:0000256" key="5">
    <source>
        <dbReference type="ARBA" id="ARBA00022857"/>
    </source>
</evidence>
<evidence type="ECO:0000256" key="7">
    <source>
        <dbReference type="ARBA" id="ARBA00023027"/>
    </source>
</evidence>
<evidence type="ECO:0000256" key="6">
    <source>
        <dbReference type="ARBA" id="ARBA00023002"/>
    </source>
</evidence>
<dbReference type="InterPro" id="IPR000415">
    <property type="entry name" value="Nitroreductase-like"/>
</dbReference>
<evidence type="ECO:0000256" key="8">
    <source>
        <dbReference type="PIRNR" id="PIRNR000232"/>
    </source>
</evidence>
<evidence type="ECO:0000313" key="11">
    <source>
        <dbReference type="Proteomes" id="UP001431634"/>
    </source>
</evidence>
<dbReference type="CDD" id="cd02135">
    <property type="entry name" value="YdjA-like"/>
    <property type="match status" value="1"/>
</dbReference>
<organism evidence="10 11">
    <name type="scientific">Commensalibacter oyaizuii</name>
    <dbReference type="NCBI Taxonomy" id="3043873"/>
    <lineage>
        <taxon>Bacteria</taxon>
        <taxon>Pseudomonadati</taxon>
        <taxon>Pseudomonadota</taxon>
        <taxon>Alphaproteobacteria</taxon>
        <taxon>Acetobacterales</taxon>
        <taxon>Acetobacteraceae</taxon>
    </lineage>
</organism>
<evidence type="ECO:0000256" key="1">
    <source>
        <dbReference type="ARBA" id="ARBA00001917"/>
    </source>
</evidence>
<evidence type="ECO:0000256" key="4">
    <source>
        <dbReference type="ARBA" id="ARBA00022643"/>
    </source>
</evidence>
<evidence type="ECO:0000313" key="10">
    <source>
        <dbReference type="EMBL" id="MDI2090501.1"/>
    </source>
</evidence>
<gene>
    <name evidence="10" type="ORF">QJV27_03755</name>
</gene>
<keyword evidence="4 8" id="KW-0288">FMN</keyword>
<protein>
    <recommendedName>
        <fullName evidence="8">Putative NAD(P)H nitroreductase</fullName>
        <ecNumber evidence="8">1.-.-.-</ecNumber>
    </recommendedName>
</protein>
<sequence>MTNLEFLLSRFSCGSLKDPAPNNEELHQILSASMRAPDHGRLRPWRFVLVPKEYRQQWLDRVEHAMRQPEYDYPESYIQKVKHNFSCAPMVIALAMRQITEKTSVSIDEQLMAASAAVMNVLNAVHALKFGVKWVTGPIANQGVVESLGLQAPYRMMGFLFVGTPCGENEAPPRAMVDDYVAVWQGRPVQFKIDSEN</sequence>
<keyword evidence="11" id="KW-1185">Reference proteome</keyword>
<dbReference type="PANTHER" id="PTHR43821">
    <property type="entry name" value="NAD(P)H NITROREDUCTASE YDJA-RELATED"/>
    <property type="match status" value="1"/>
</dbReference>
<dbReference type="InterPro" id="IPR029479">
    <property type="entry name" value="Nitroreductase"/>
</dbReference>
<keyword evidence="6 8" id="KW-0560">Oxidoreductase</keyword>
<dbReference type="InterPro" id="IPR052530">
    <property type="entry name" value="NAD(P)H_nitroreductase"/>
</dbReference>
<comment type="caution">
    <text evidence="10">The sequence shown here is derived from an EMBL/GenBank/DDBJ whole genome shotgun (WGS) entry which is preliminary data.</text>
</comment>
<keyword evidence="7 8" id="KW-0520">NAD</keyword>
<dbReference type="Pfam" id="PF00881">
    <property type="entry name" value="Nitroreductase"/>
    <property type="match status" value="1"/>
</dbReference>
<comment type="cofactor">
    <cofactor evidence="1 8">
        <name>FMN</name>
        <dbReference type="ChEBI" id="CHEBI:58210"/>
    </cofactor>
</comment>
<dbReference type="PANTHER" id="PTHR43821:SF1">
    <property type="entry name" value="NAD(P)H NITROREDUCTASE YDJA-RELATED"/>
    <property type="match status" value="1"/>
</dbReference>
<comment type="similarity">
    <text evidence="2 8">Belongs to the nitroreductase family.</text>
</comment>
<keyword evidence="5 8" id="KW-0521">NADP</keyword>
<accession>A0ABT6Q059</accession>
<dbReference type="PIRSF" id="PIRSF000232">
    <property type="entry name" value="YdjA"/>
    <property type="match status" value="1"/>
</dbReference>
<dbReference type="InterPro" id="IPR026021">
    <property type="entry name" value="YdjA-like"/>
</dbReference>
<dbReference type="Gene3D" id="3.40.109.10">
    <property type="entry name" value="NADH Oxidase"/>
    <property type="match status" value="1"/>
</dbReference>
<dbReference type="Proteomes" id="UP001431634">
    <property type="component" value="Unassembled WGS sequence"/>
</dbReference>
<reference evidence="10" key="1">
    <citation type="submission" date="2023-05" db="EMBL/GenBank/DDBJ databases">
        <title>Whole genome sequence of Commensalibacter sp.</title>
        <authorList>
            <person name="Charoenyingcharoen P."/>
            <person name="Yukphan P."/>
        </authorList>
    </citation>
    <scope>NUCLEOTIDE SEQUENCE</scope>
    <source>
        <strain evidence="10">TBRC 16381</strain>
    </source>
</reference>
<keyword evidence="3 8" id="KW-0285">Flavoprotein</keyword>
<dbReference type="RefSeq" id="WP_281447637.1">
    <property type="nucleotide sequence ID" value="NZ_JASBAO010000001.1"/>
</dbReference>
<evidence type="ECO:0000256" key="2">
    <source>
        <dbReference type="ARBA" id="ARBA00007118"/>
    </source>
</evidence>
<dbReference type="SUPFAM" id="SSF55469">
    <property type="entry name" value="FMN-dependent nitroreductase-like"/>
    <property type="match status" value="1"/>
</dbReference>